<feature type="binding site" evidence="8">
    <location>
        <position position="28"/>
    </location>
    <ligand>
        <name>GTP</name>
        <dbReference type="ChEBI" id="CHEBI:37565"/>
    </ligand>
</feature>
<evidence type="ECO:0000256" key="7">
    <source>
        <dbReference type="ARBA" id="ARBA00023150"/>
    </source>
</evidence>
<comment type="catalytic activity">
    <reaction evidence="8">
        <text>Mo-molybdopterin + GTP + H(+) = Mo-molybdopterin guanine dinucleotide + diphosphate</text>
        <dbReference type="Rhea" id="RHEA:34243"/>
        <dbReference type="ChEBI" id="CHEBI:15378"/>
        <dbReference type="ChEBI" id="CHEBI:33019"/>
        <dbReference type="ChEBI" id="CHEBI:37565"/>
        <dbReference type="ChEBI" id="CHEBI:71302"/>
        <dbReference type="ChEBI" id="CHEBI:71310"/>
        <dbReference type="EC" id="2.7.7.77"/>
    </reaction>
</comment>
<keyword evidence="1 8" id="KW-0963">Cytoplasm</keyword>
<comment type="cofactor">
    <cofactor evidence="8">
        <name>Mg(2+)</name>
        <dbReference type="ChEBI" id="CHEBI:18420"/>
    </cofactor>
</comment>
<keyword evidence="2 8" id="KW-0808">Transferase</keyword>
<comment type="function">
    <text evidence="8">Transfers a GMP moiety from GTP to Mo-molybdopterin (Mo-MPT) cofactor (Moco or molybdenum cofactor) to form Mo-molybdopterin guanine dinucleotide (Mo-MGD) cofactor.</text>
</comment>
<name>A0A9E9LXG5_9BURK</name>
<comment type="subcellular location">
    <subcellularLocation>
        <location evidence="8">Cytoplasm</location>
    </subcellularLocation>
</comment>
<dbReference type="Pfam" id="PF12804">
    <property type="entry name" value="NTP_transf_3"/>
    <property type="match status" value="1"/>
</dbReference>
<sequence>MSKALAKEAVTGLVLAGGRGTRMGSVDKGLQLFRGKPLFIHAAERLAPQVGALLLNANQNIARYAESGLAVVSDEPLTFSGPLAGFATGLKHCKTPYLVTVPCDSPFFPETLVEALGKALLRENADIAIAATGRVTDVTLQPVFCLMRRELLPHLLAFLETGQRKIDAWYGSLHVAHAHFMDETAFHNINTLAELETLEKTTGKKE</sequence>
<evidence type="ECO:0000259" key="9">
    <source>
        <dbReference type="Pfam" id="PF12804"/>
    </source>
</evidence>
<dbReference type="HAMAP" id="MF_00316">
    <property type="entry name" value="MobA"/>
    <property type="match status" value="1"/>
</dbReference>
<comment type="similarity">
    <text evidence="8">Belongs to the MobA family.</text>
</comment>
<feature type="domain" description="MobA-like NTP transferase" evidence="9">
    <location>
        <begin position="12"/>
        <end position="168"/>
    </location>
</feature>
<dbReference type="GO" id="GO:0005737">
    <property type="term" value="C:cytoplasm"/>
    <property type="evidence" value="ECO:0007669"/>
    <property type="project" value="UniProtKB-SubCell"/>
</dbReference>
<proteinExistence type="inferred from homology"/>
<keyword evidence="5 8" id="KW-0460">Magnesium</keyword>
<evidence type="ECO:0000256" key="2">
    <source>
        <dbReference type="ARBA" id="ARBA00022679"/>
    </source>
</evidence>
<evidence type="ECO:0000313" key="10">
    <source>
        <dbReference type="EMBL" id="WAW10046.1"/>
    </source>
</evidence>
<keyword evidence="10" id="KW-0548">Nucleotidyltransferase</keyword>
<dbReference type="PANTHER" id="PTHR19136">
    <property type="entry name" value="MOLYBDENUM COFACTOR GUANYLYLTRANSFERASE"/>
    <property type="match status" value="1"/>
</dbReference>
<comment type="domain">
    <text evidence="8">The N-terminal domain determines nucleotide recognition and specific binding, while the C-terminal domain determines the specific binding to the target protein.</text>
</comment>
<evidence type="ECO:0000256" key="4">
    <source>
        <dbReference type="ARBA" id="ARBA00022741"/>
    </source>
</evidence>
<dbReference type="NCBIfam" id="TIGR02665">
    <property type="entry name" value="molyb_mobA"/>
    <property type="match status" value="1"/>
</dbReference>
<evidence type="ECO:0000256" key="8">
    <source>
        <dbReference type="HAMAP-Rule" id="MF_00316"/>
    </source>
</evidence>
<dbReference type="GO" id="GO:0046872">
    <property type="term" value="F:metal ion binding"/>
    <property type="evidence" value="ECO:0007669"/>
    <property type="project" value="UniProtKB-KW"/>
</dbReference>
<keyword evidence="7 8" id="KW-0501">Molybdenum cofactor biosynthesis</keyword>
<dbReference type="RefSeq" id="WP_269309049.1">
    <property type="nucleotide sequence ID" value="NZ_CP098242.1"/>
</dbReference>
<feature type="binding site" evidence="8">
    <location>
        <position position="104"/>
    </location>
    <ligand>
        <name>GTP</name>
        <dbReference type="ChEBI" id="CHEBI:37565"/>
    </ligand>
</feature>
<comment type="subunit">
    <text evidence="8">Monomer.</text>
</comment>
<feature type="binding site" evidence="8">
    <location>
        <begin position="15"/>
        <end position="17"/>
    </location>
    <ligand>
        <name>GTP</name>
        <dbReference type="ChEBI" id="CHEBI:37565"/>
    </ligand>
</feature>
<dbReference type="GO" id="GO:1902758">
    <property type="term" value="P:bis(molybdopterin guanine dinucleotide)molybdenum biosynthetic process"/>
    <property type="evidence" value="ECO:0007669"/>
    <property type="project" value="TreeGrafter"/>
</dbReference>
<protein>
    <recommendedName>
        <fullName evidence="8">Molybdenum cofactor guanylyltransferase</fullName>
        <shortName evidence="8">MoCo guanylyltransferase</shortName>
        <ecNumber evidence="8">2.7.7.77</ecNumber>
    </recommendedName>
    <alternativeName>
        <fullName evidence="8">GTP:molybdopterin guanylyltransferase</fullName>
    </alternativeName>
    <alternativeName>
        <fullName evidence="8">Mo-MPT guanylyltransferase</fullName>
    </alternativeName>
    <alternativeName>
        <fullName evidence="8">Molybdopterin guanylyltransferase</fullName>
    </alternativeName>
    <alternativeName>
        <fullName evidence="8">Molybdopterin-guanine dinucleotide synthase</fullName>
        <shortName evidence="8">MGD synthase</shortName>
    </alternativeName>
</protein>
<evidence type="ECO:0000256" key="3">
    <source>
        <dbReference type="ARBA" id="ARBA00022723"/>
    </source>
</evidence>
<feature type="binding site" evidence="8">
    <location>
        <position position="104"/>
    </location>
    <ligand>
        <name>Mg(2+)</name>
        <dbReference type="ChEBI" id="CHEBI:18420"/>
    </ligand>
</feature>
<keyword evidence="6 8" id="KW-0342">GTP-binding</keyword>
<dbReference type="AlphaFoldDB" id="A0A9E9LXG5"/>
<feature type="binding site" evidence="8">
    <location>
        <position position="74"/>
    </location>
    <ligand>
        <name>GTP</name>
        <dbReference type="ChEBI" id="CHEBI:37565"/>
    </ligand>
</feature>
<evidence type="ECO:0000256" key="1">
    <source>
        <dbReference type="ARBA" id="ARBA00022490"/>
    </source>
</evidence>
<gene>
    <name evidence="8 10" type="primary">mobA</name>
    <name evidence="10" type="ORF">NB640_12650</name>
</gene>
<dbReference type="EMBL" id="CP098242">
    <property type="protein sequence ID" value="WAW10046.1"/>
    <property type="molecule type" value="Genomic_DNA"/>
</dbReference>
<keyword evidence="4 8" id="KW-0547">Nucleotide-binding</keyword>
<dbReference type="SUPFAM" id="SSF53448">
    <property type="entry name" value="Nucleotide-diphospho-sugar transferases"/>
    <property type="match status" value="1"/>
</dbReference>
<dbReference type="GO" id="GO:0061603">
    <property type="term" value="F:molybdenum cofactor guanylyltransferase activity"/>
    <property type="evidence" value="ECO:0007669"/>
    <property type="project" value="UniProtKB-EC"/>
</dbReference>
<accession>A0A9E9LXG5</accession>
<dbReference type="InterPro" id="IPR025877">
    <property type="entry name" value="MobA-like_NTP_Trfase"/>
</dbReference>
<keyword evidence="3 8" id="KW-0479">Metal-binding</keyword>
<dbReference type="CDD" id="cd02503">
    <property type="entry name" value="MobA"/>
    <property type="match status" value="1"/>
</dbReference>
<organism evidence="10 11">
    <name type="scientific">Oxalobacter vibrioformis</name>
    <dbReference type="NCBI Taxonomy" id="933080"/>
    <lineage>
        <taxon>Bacteria</taxon>
        <taxon>Pseudomonadati</taxon>
        <taxon>Pseudomonadota</taxon>
        <taxon>Betaproteobacteria</taxon>
        <taxon>Burkholderiales</taxon>
        <taxon>Oxalobacteraceae</taxon>
        <taxon>Oxalobacter</taxon>
    </lineage>
</organism>
<dbReference type="Gene3D" id="3.90.550.10">
    <property type="entry name" value="Spore Coat Polysaccharide Biosynthesis Protein SpsA, Chain A"/>
    <property type="match status" value="1"/>
</dbReference>
<feature type="binding site" evidence="8">
    <location>
        <position position="56"/>
    </location>
    <ligand>
        <name>GTP</name>
        <dbReference type="ChEBI" id="CHEBI:37565"/>
    </ligand>
</feature>
<reference evidence="10" key="1">
    <citation type="journal article" date="2022" name="Front. Microbiol.">
        <title>New perspectives on an old grouping: The genomic and phenotypic variability of Oxalobacter formigenes and the implications for calcium oxalate stone prevention.</title>
        <authorList>
            <person name="Chmiel J.A."/>
            <person name="Carr C."/>
            <person name="Stuivenberg G.A."/>
            <person name="Venema R."/>
            <person name="Chanyi R.M."/>
            <person name="Al K.F."/>
            <person name="Giguere D."/>
            <person name="Say H."/>
            <person name="Akouris P.P."/>
            <person name="Dominguez Romero S.A."/>
            <person name="Kwong A."/>
            <person name="Tai V."/>
            <person name="Koval S.F."/>
            <person name="Razvi H."/>
            <person name="Bjazevic J."/>
            <person name="Burton J.P."/>
        </authorList>
    </citation>
    <scope>NUCLEOTIDE SEQUENCE</scope>
    <source>
        <strain evidence="10">WoOx3</strain>
    </source>
</reference>
<dbReference type="PANTHER" id="PTHR19136:SF81">
    <property type="entry name" value="MOLYBDENUM COFACTOR GUANYLYLTRANSFERASE"/>
    <property type="match status" value="1"/>
</dbReference>
<evidence type="ECO:0000256" key="5">
    <source>
        <dbReference type="ARBA" id="ARBA00022842"/>
    </source>
</evidence>
<evidence type="ECO:0000256" key="6">
    <source>
        <dbReference type="ARBA" id="ARBA00023134"/>
    </source>
</evidence>
<evidence type="ECO:0000313" key="11">
    <source>
        <dbReference type="Proteomes" id="UP001156215"/>
    </source>
</evidence>
<dbReference type="GO" id="GO:0005525">
    <property type="term" value="F:GTP binding"/>
    <property type="evidence" value="ECO:0007669"/>
    <property type="project" value="UniProtKB-UniRule"/>
</dbReference>
<dbReference type="Proteomes" id="UP001156215">
    <property type="component" value="Chromosome"/>
</dbReference>
<dbReference type="InterPro" id="IPR029044">
    <property type="entry name" value="Nucleotide-diphossugar_trans"/>
</dbReference>
<dbReference type="InterPro" id="IPR013482">
    <property type="entry name" value="Molybde_CF_guanTrfase"/>
</dbReference>
<dbReference type="KEGG" id="ovb:NB640_12650"/>
<keyword evidence="11" id="KW-1185">Reference proteome</keyword>
<dbReference type="EC" id="2.7.7.77" evidence="8"/>